<dbReference type="Proteomes" id="UP000799118">
    <property type="component" value="Unassembled WGS sequence"/>
</dbReference>
<feature type="region of interest" description="Disordered" evidence="2">
    <location>
        <begin position="91"/>
        <end position="129"/>
    </location>
</feature>
<keyword evidence="1" id="KW-0175">Coiled coil</keyword>
<gene>
    <name evidence="3" type="ORF">BT96DRAFT_978943</name>
</gene>
<evidence type="ECO:0000256" key="2">
    <source>
        <dbReference type="SAM" id="MobiDB-lite"/>
    </source>
</evidence>
<feature type="compositionally biased region" description="Polar residues" evidence="2">
    <location>
        <begin position="113"/>
        <end position="129"/>
    </location>
</feature>
<protein>
    <submittedName>
        <fullName evidence="3">Uncharacterized protein</fullName>
    </submittedName>
</protein>
<organism evidence="3 4">
    <name type="scientific">Gymnopus androsaceus JB14</name>
    <dbReference type="NCBI Taxonomy" id="1447944"/>
    <lineage>
        <taxon>Eukaryota</taxon>
        <taxon>Fungi</taxon>
        <taxon>Dikarya</taxon>
        <taxon>Basidiomycota</taxon>
        <taxon>Agaricomycotina</taxon>
        <taxon>Agaricomycetes</taxon>
        <taxon>Agaricomycetidae</taxon>
        <taxon>Agaricales</taxon>
        <taxon>Marasmiineae</taxon>
        <taxon>Omphalotaceae</taxon>
        <taxon>Gymnopus</taxon>
    </lineage>
</organism>
<proteinExistence type="predicted"/>
<dbReference type="OrthoDB" id="2970826at2759"/>
<evidence type="ECO:0000256" key="1">
    <source>
        <dbReference type="SAM" id="Coils"/>
    </source>
</evidence>
<sequence>MYLLMASLLQDQAKEDEIRRLMTEKINVERDLEDVKKERDAAYRDLERVTASYESAIRDTRELEAKLASARADRNSAATNAASLLQEIRKAASRDGSQTREDQTPLTPALSGSLPTSEPNGSHSASTFNNSAQLTIPSTRFALHAGNSELALCPGPSTSGAVHEQVECKLFTEPPRPRAVMSRQLTAASSLSPSPSPGDLGPDKVEMAADTSSRRIRLKRRIPSGFVSNSNGDEDEDETVKVLKKKKIAPKVCSKCGLTIEGCQGSTFKGVAACLNACRDCGSKECNGGEKESVRRKMSATSNAGKCPDFGKL</sequence>
<dbReference type="AlphaFoldDB" id="A0A6A4H6R6"/>
<feature type="coiled-coil region" evidence="1">
    <location>
        <begin position="18"/>
        <end position="73"/>
    </location>
</feature>
<name>A0A6A4H6R6_9AGAR</name>
<reference evidence="3" key="1">
    <citation type="journal article" date="2019" name="Environ. Microbiol.">
        <title>Fungal ecological strategies reflected in gene transcription - a case study of two litter decomposers.</title>
        <authorList>
            <person name="Barbi F."/>
            <person name="Kohler A."/>
            <person name="Barry K."/>
            <person name="Baskaran P."/>
            <person name="Daum C."/>
            <person name="Fauchery L."/>
            <person name="Ihrmark K."/>
            <person name="Kuo A."/>
            <person name="LaButti K."/>
            <person name="Lipzen A."/>
            <person name="Morin E."/>
            <person name="Grigoriev I.V."/>
            <person name="Henrissat B."/>
            <person name="Lindahl B."/>
            <person name="Martin F."/>
        </authorList>
    </citation>
    <scope>NUCLEOTIDE SEQUENCE</scope>
    <source>
        <strain evidence="3">JB14</strain>
    </source>
</reference>
<evidence type="ECO:0000313" key="4">
    <source>
        <dbReference type="Proteomes" id="UP000799118"/>
    </source>
</evidence>
<feature type="compositionally biased region" description="Basic and acidic residues" evidence="2">
    <location>
        <begin position="91"/>
        <end position="103"/>
    </location>
</feature>
<keyword evidence="4" id="KW-1185">Reference proteome</keyword>
<evidence type="ECO:0000313" key="3">
    <source>
        <dbReference type="EMBL" id="KAE9393433.1"/>
    </source>
</evidence>
<dbReference type="EMBL" id="ML769572">
    <property type="protein sequence ID" value="KAE9393433.1"/>
    <property type="molecule type" value="Genomic_DNA"/>
</dbReference>
<accession>A0A6A4H6R6</accession>